<feature type="compositionally biased region" description="Acidic residues" evidence="1">
    <location>
        <begin position="144"/>
        <end position="156"/>
    </location>
</feature>
<feature type="compositionally biased region" description="Polar residues" evidence="1">
    <location>
        <begin position="129"/>
        <end position="141"/>
    </location>
</feature>
<evidence type="ECO:0000256" key="1">
    <source>
        <dbReference type="SAM" id="MobiDB-lite"/>
    </source>
</evidence>
<feature type="non-terminal residue" evidence="2">
    <location>
        <position position="156"/>
    </location>
</feature>
<protein>
    <submittedName>
        <fullName evidence="2">Uncharacterized protein</fullName>
    </submittedName>
</protein>
<evidence type="ECO:0000313" key="2">
    <source>
        <dbReference type="EMBL" id="JAQ11217.1"/>
    </source>
</evidence>
<accession>A0A146LX35</accession>
<feature type="compositionally biased region" description="Low complexity" evidence="1">
    <location>
        <begin position="97"/>
        <end position="109"/>
    </location>
</feature>
<feature type="compositionally biased region" description="Polar residues" evidence="1">
    <location>
        <begin position="78"/>
        <end position="89"/>
    </location>
</feature>
<dbReference type="AlphaFoldDB" id="A0A146LX35"/>
<dbReference type="EMBL" id="GDHC01007412">
    <property type="protein sequence ID" value="JAQ11217.1"/>
    <property type="molecule type" value="Transcribed_RNA"/>
</dbReference>
<gene>
    <name evidence="2" type="ORF">g.96983</name>
</gene>
<feature type="non-terminal residue" evidence="2">
    <location>
        <position position="1"/>
    </location>
</feature>
<feature type="compositionally biased region" description="Polar residues" evidence="1">
    <location>
        <begin position="50"/>
        <end position="66"/>
    </location>
</feature>
<organism evidence="2">
    <name type="scientific">Lygus hesperus</name>
    <name type="common">Western plant bug</name>
    <dbReference type="NCBI Taxonomy" id="30085"/>
    <lineage>
        <taxon>Eukaryota</taxon>
        <taxon>Metazoa</taxon>
        <taxon>Ecdysozoa</taxon>
        <taxon>Arthropoda</taxon>
        <taxon>Hexapoda</taxon>
        <taxon>Insecta</taxon>
        <taxon>Pterygota</taxon>
        <taxon>Neoptera</taxon>
        <taxon>Paraneoptera</taxon>
        <taxon>Hemiptera</taxon>
        <taxon>Heteroptera</taxon>
        <taxon>Panheteroptera</taxon>
        <taxon>Cimicomorpha</taxon>
        <taxon>Miridae</taxon>
        <taxon>Mirini</taxon>
        <taxon>Lygus</taxon>
    </lineage>
</organism>
<proteinExistence type="predicted"/>
<name>A0A146LX35_LYGHE</name>
<feature type="region of interest" description="Disordered" evidence="1">
    <location>
        <begin position="1"/>
        <end position="156"/>
    </location>
</feature>
<feature type="compositionally biased region" description="Acidic residues" evidence="1">
    <location>
        <begin position="1"/>
        <end position="26"/>
    </location>
</feature>
<sequence length="156" mass="16238">DDDDDDDEGDLVGGNDNDDLDDEDSDEGARPSNAMGRVRPNATDELGRRQYNSNGGNAFGQASGSSVGLLGRGDTGVRVQQNKLTSSADANVLTGVGNSHSMGSMGGNHLRLSESSSTGRPPMGLPNSRIGSTPNTRPNQHSSDDDDDDDDGDDDD</sequence>
<reference evidence="2" key="1">
    <citation type="journal article" date="2016" name="Gigascience">
        <title>De novo construction of an expanded transcriptome assembly for the western tarnished plant bug, Lygus hesperus.</title>
        <authorList>
            <person name="Tassone E.E."/>
            <person name="Geib S.M."/>
            <person name="Hall B."/>
            <person name="Fabrick J.A."/>
            <person name="Brent C.S."/>
            <person name="Hull J.J."/>
        </authorList>
    </citation>
    <scope>NUCLEOTIDE SEQUENCE</scope>
</reference>